<dbReference type="PIRSF" id="PIRSF001123">
    <property type="entry name" value="PepA_GA"/>
    <property type="match status" value="1"/>
</dbReference>
<evidence type="ECO:0000313" key="9">
    <source>
        <dbReference type="EMBL" id="HEF65972.1"/>
    </source>
</evidence>
<reference evidence="9" key="1">
    <citation type="journal article" date="2020" name="mSystems">
        <title>Genome- and Community-Level Interaction Insights into Carbon Utilization and Element Cycling Functions of Hydrothermarchaeota in Hydrothermal Sediment.</title>
        <authorList>
            <person name="Zhou Z."/>
            <person name="Liu Y."/>
            <person name="Xu W."/>
            <person name="Pan J."/>
            <person name="Luo Z.H."/>
            <person name="Li M."/>
        </authorList>
    </citation>
    <scope>NUCLEOTIDE SEQUENCE [LARGE SCALE GENOMIC DNA]</scope>
    <source>
        <strain evidence="9">SpSt-222</strain>
    </source>
</reference>
<dbReference type="GO" id="GO:0004177">
    <property type="term" value="F:aminopeptidase activity"/>
    <property type="evidence" value="ECO:0007669"/>
    <property type="project" value="UniProtKB-UniRule"/>
</dbReference>
<dbReference type="SUPFAM" id="SSF53187">
    <property type="entry name" value="Zn-dependent exopeptidases"/>
    <property type="match status" value="1"/>
</dbReference>
<dbReference type="Gene3D" id="3.40.630.10">
    <property type="entry name" value="Zn peptidases"/>
    <property type="match status" value="1"/>
</dbReference>
<dbReference type="PANTHER" id="PTHR32481:SF0">
    <property type="entry name" value="AMINOPEPTIDASE YPDE-RELATED"/>
    <property type="match status" value="1"/>
</dbReference>
<accession>A0A7C1XS39</accession>
<sequence>MSREDRQMTTGAGQQCSDEKERLVALIQELAALDGVSGHEQAVVARLVELFRPFAATVEVDSFGNLAAWLPSPVERPVLMVSAHSDEIGLVVKGIEPNGFLRVEKIGGVIDSLLPGRHVRVRGYRGVIGVRPGHLQSPDEQRSVPPLRELYVDLGFDSAEEVRALGIRIGDPIAYEEPVERLANPDRISGKALDNRVSCAVLLLLAERLRGASLRCRPVFVVTVQEEVGLRGAQMVAFRLSPDAAIVVDTVPAGGTPDTDLVRDLGIRIGGGPVLALASGMGGVRGHLAHPGMRDFLLRIAEERGIGVQLALFPRSTSDLAAVHLERGGIPSMVVNIARRYSHSPVETLDLNDVLATIDLLEAAVQAFDSTVSFDFLAGHGS</sequence>
<dbReference type="GO" id="GO:0006508">
    <property type="term" value="P:proteolysis"/>
    <property type="evidence" value="ECO:0007669"/>
    <property type="project" value="UniProtKB-KW"/>
</dbReference>
<keyword evidence="2" id="KW-0031">Aminopeptidase</keyword>
<evidence type="ECO:0000256" key="7">
    <source>
        <dbReference type="PIRSR" id="PIRSR001123-1"/>
    </source>
</evidence>
<evidence type="ECO:0000256" key="5">
    <source>
        <dbReference type="ARBA" id="ARBA00022801"/>
    </source>
</evidence>
<feature type="active site" description="Proton acceptor" evidence="7">
    <location>
        <position position="226"/>
    </location>
</feature>
<evidence type="ECO:0000256" key="1">
    <source>
        <dbReference type="ARBA" id="ARBA00006272"/>
    </source>
</evidence>
<feature type="binding site" evidence="8">
    <location>
        <position position="194"/>
    </location>
    <ligand>
        <name>Zn(2+)</name>
        <dbReference type="ChEBI" id="CHEBI:29105"/>
        <label>1</label>
    </ligand>
</feature>
<feature type="binding site" evidence="8">
    <location>
        <position position="343"/>
    </location>
    <ligand>
        <name>Zn(2+)</name>
        <dbReference type="ChEBI" id="CHEBI:29105"/>
        <label>2</label>
    </ligand>
</feature>
<comment type="caution">
    <text evidence="9">The sequence shown here is derived from an EMBL/GenBank/DDBJ whole genome shotgun (WGS) entry which is preliminary data.</text>
</comment>
<dbReference type="EMBL" id="DSJL01000011">
    <property type="protein sequence ID" value="HEF65972.1"/>
    <property type="molecule type" value="Genomic_DNA"/>
</dbReference>
<protein>
    <submittedName>
        <fullName evidence="9">M42 family peptidase</fullName>
    </submittedName>
</protein>
<proteinExistence type="inferred from homology"/>
<keyword evidence="5" id="KW-0378">Hydrolase</keyword>
<feature type="binding site" evidence="8">
    <location>
        <position position="84"/>
    </location>
    <ligand>
        <name>Zn(2+)</name>
        <dbReference type="ChEBI" id="CHEBI:29105"/>
        <label>1</label>
    </ligand>
</feature>
<dbReference type="InterPro" id="IPR023367">
    <property type="entry name" value="Peptidase_M42_dom2"/>
</dbReference>
<evidence type="ECO:0000256" key="3">
    <source>
        <dbReference type="ARBA" id="ARBA00022670"/>
    </source>
</evidence>
<dbReference type="InterPro" id="IPR051464">
    <property type="entry name" value="Peptidase_M42_aminopept"/>
</dbReference>
<dbReference type="InterPro" id="IPR008007">
    <property type="entry name" value="Peptidase_M42"/>
</dbReference>
<dbReference type="Gene3D" id="2.40.30.40">
    <property type="entry name" value="Peptidase M42, domain 2"/>
    <property type="match status" value="1"/>
</dbReference>
<dbReference type="GO" id="GO:0046872">
    <property type="term" value="F:metal ion binding"/>
    <property type="evidence" value="ECO:0007669"/>
    <property type="project" value="UniProtKB-UniRule"/>
</dbReference>
<evidence type="ECO:0000256" key="2">
    <source>
        <dbReference type="ARBA" id="ARBA00022438"/>
    </source>
</evidence>
<feature type="binding site" evidence="8">
    <location>
        <position position="227"/>
    </location>
    <ligand>
        <name>Zn(2+)</name>
        <dbReference type="ChEBI" id="CHEBI:29105"/>
        <label>2</label>
    </ligand>
</feature>
<evidence type="ECO:0000256" key="6">
    <source>
        <dbReference type="PIRNR" id="PIRNR001123"/>
    </source>
</evidence>
<evidence type="ECO:0000256" key="8">
    <source>
        <dbReference type="PIRSR" id="PIRSR001123-2"/>
    </source>
</evidence>
<keyword evidence="3" id="KW-0645">Protease</keyword>
<organism evidence="9">
    <name type="scientific">Thermomicrobium roseum</name>
    <dbReference type="NCBI Taxonomy" id="500"/>
    <lineage>
        <taxon>Bacteria</taxon>
        <taxon>Pseudomonadati</taxon>
        <taxon>Thermomicrobiota</taxon>
        <taxon>Thermomicrobia</taxon>
        <taxon>Thermomicrobiales</taxon>
        <taxon>Thermomicrobiaceae</taxon>
        <taxon>Thermomicrobium</taxon>
    </lineage>
</organism>
<dbReference type="PANTHER" id="PTHR32481">
    <property type="entry name" value="AMINOPEPTIDASE"/>
    <property type="match status" value="1"/>
</dbReference>
<dbReference type="AlphaFoldDB" id="A0A7C1XS39"/>
<comment type="cofactor">
    <cofactor evidence="8">
        <name>a divalent metal cation</name>
        <dbReference type="ChEBI" id="CHEBI:60240"/>
    </cofactor>
    <text evidence="8">Binds 2 divalent metal cations per subunit.</text>
</comment>
<feature type="binding site" evidence="8">
    <location>
        <position position="249"/>
    </location>
    <ligand>
        <name>Zn(2+)</name>
        <dbReference type="ChEBI" id="CHEBI:29105"/>
        <label>1</label>
    </ligand>
</feature>
<dbReference type="Pfam" id="PF05343">
    <property type="entry name" value="Peptidase_M42"/>
    <property type="match status" value="1"/>
</dbReference>
<evidence type="ECO:0000256" key="4">
    <source>
        <dbReference type="ARBA" id="ARBA00022723"/>
    </source>
</evidence>
<feature type="binding site" evidence="8">
    <location>
        <position position="194"/>
    </location>
    <ligand>
        <name>Zn(2+)</name>
        <dbReference type="ChEBI" id="CHEBI:29105"/>
        <label>2</label>
    </ligand>
</feature>
<keyword evidence="4 8" id="KW-0479">Metal-binding</keyword>
<gene>
    <name evidence="9" type="ORF">ENP47_10295</name>
</gene>
<comment type="similarity">
    <text evidence="1 6">Belongs to the peptidase M42 family.</text>
</comment>
<dbReference type="SUPFAM" id="SSF101821">
    <property type="entry name" value="Aminopeptidase/glucanase lid domain"/>
    <property type="match status" value="1"/>
</dbReference>
<name>A0A7C1XS39_THERO</name>